<reference evidence="1 2" key="1">
    <citation type="submission" date="2018-04" db="EMBL/GenBank/DDBJ databases">
        <title>Genomic Encyclopedia of Archaeal and Bacterial Type Strains, Phase II (KMG-II): from individual species to whole genera.</title>
        <authorList>
            <person name="Goeker M."/>
        </authorList>
    </citation>
    <scope>NUCLEOTIDE SEQUENCE [LARGE SCALE GENOMIC DNA]</scope>
    <source>
        <strain evidence="1 2">DSM 25731</strain>
    </source>
</reference>
<organism evidence="1 2">
    <name type="scientific">Kordia periserrulae</name>
    <dbReference type="NCBI Taxonomy" id="701523"/>
    <lineage>
        <taxon>Bacteria</taxon>
        <taxon>Pseudomonadati</taxon>
        <taxon>Bacteroidota</taxon>
        <taxon>Flavobacteriia</taxon>
        <taxon>Flavobacteriales</taxon>
        <taxon>Flavobacteriaceae</taxon>
        <taxon>Kordia</taxon>
    </lineage>
</organism>
<evidence type="ECO:0000313" key="2">
    <source>
        <dbReference type="Proteomes" id="UP000244090"/>
    </source>
</evidence>
<protein>
    <submittedName>
        <fullName evidence="1">Uncharacterized protein</fullName>
    </submittedName>
</protein>
<name>A0A2T6BYD4_9FLAO</name>
<dbReference type="Proteomes" id="UP000244090">
    <property type="component" value="Unassembled WGS sequence"/>
</dbReference>
<dbReference type="EMBL" id="QBKT01000005">
    <property type="protein sequence ID" value="PTX61104.1"/>
    <property type="molecule type" value="Genomic_DNA"/>
</dbReference>
<sequence>MSFLSNIWKQIQHFFFTEDKDEYRTNSQTNTSTNVVTQNRKKFTINNVSKTSTGSEGFRVVSESRPRSCIYCNSKGTIIKKDNKWHCSTNRNGCGHSW</sequence>
<proteinExistence type="predicted"/>
<keyword evidence="2" id="KW-1185">Reference proteome</keyword>
<evidence type="ECO:0000313" key="1">
    <source>
        <dbReference type="EMBL" id="PTX61104.1"/>
    </source>
</evidence>
<accession>A0A2T6BYD4</accession>
<comment type="caution">
    <text evidence="1">The sequence shown here is derived from an EMBL/GenBank/DDBJ whole genome shotgun (WGS) entry which is preliminary data.</text>
</comment>
<dbReference type="AlphaFoldDB" id="A0A2T6BYD4"/>
<gene>
    <name evidence="1" type="ORF">C8N46_105260</name>
</gene>